<comment type="caution">
    <text evidence="7">The sequence shown here is derived from an EMBL/GenBank/DDBJ whole genome shotgun (WGS) entry which is preliminary data.</text>
</comment>
<dbReference type="InterPro" id="IPR020846">
    <property type="entry name" value="MFS_dom"/>
</dbReference>
<keyword evidence="2 5" id="KW-0812">Transmembrane</keyword>
<feature type="transmembrane region" description="Helical" evidence="5">
    <location>
        <begin position="380"/>
        <end position="402"/>
    </location>
</feature>
<evidence type="ECO:0000256" key="5">
    <source>
        <dbReference type="SAM" id="Phobius"/>
    </source>
</evidence>
<proteinExistence type="predicted"/>
<dbReference type="GO" id="GO:0005886">
    <property type="term" value="C:plasma membrane"/>
    <property type="evidence" value="ECO:0007669"/>
    <property type="project" value="UniProtKB-SubCell"/>
</dbReference>
<dbReference type="PANTHER" id="PTHR23523">
    <property type="match status" value="1"/>
</dbReference>
<protein>
    <submittedName>
        <fullName evidence="7">MFS transporter</fullName>
    </submittedName>
</protein>
<gene>
    <name evidence="7" type="ORF">D4765_16665</name>
</gene>
<dbReference type="Proteomes" id="UP000306192">
    <property type="component" value="Unassembled WGS sequence"/>
</dbReference>
<organism evidence="7 8">
    <name type="scientific">Subtercola vilae</name>
    <dbReference type="NCBI Taxonomy" id="2056433"/>
    <lineage>
        <taxon>Bacteria</taxon>
        <taxon>Bacillati</taxon>
        <taxon>Actinomycetota</taxon>
        <taxon>Actinomycetes</taxon>
        <taxon>Micrococcales</taxon>
        <taxon>Microbacteriaceae</taxon>
        <taxon>Subtercola</taxon>
    </lineage>
</organism>
<dbReference type="PROSITE" id="PS50850">
    <property type="entry name" value="MFS"/>
    <property type="match status" value="1"/>
</dbReference>
<feature type="transmembrane region" description="Helical" evidence="5">
    <location>
        <begin position="110"/>
        <end position="128"/>
    </location>
</feature>
<dbReference type="PANTHER" id="PTHR23523:SF2">
    <property type="entry name" value="2-NITROIMIDAZOLE TRANSPORTER"/>
    <property type="match status" value="1"/>
</dbReference>
<dbReference type="EMBL" id="QYRT01000047">
    <property type="protein sequence ID" value="TIH31203.1"/>
    <property type="molecule type" value="Genomic_DNA"/>
</dbReference>
<reference evidence="7 8" key="1">
    <citation type="journal article" date="2019" name="Microorganisms">
        <title>Systematic Affiliation and Genome Analysis of Subtercola vilae DB165(T) with Particular Emphasis on Cold Adaptation of an Isolate from a High-Altitude Cold Volcano Lake.</title>
        <authorList>
            <person name="Villalobos A.S."/>
            <person name="Wiese J."/>
            <person name="Imhoff J.F."/>
            <person name="Dorador C."/>
            <person name="Keller A."/>
            <person name="Hentschel U."/>
        </authorList>
    </citation>
    <scope>NUCLEOTIDE SEQUENCE [LARGE SCALE GENOMIC DNA]</scope>
    <source>
        <strain evidence="7 8">DB165</strain>
    </source>
</reference>
<dbReference type="AlphaFoldDB" id="A0A4T2BI57"/>
<dbReference type="Pfam" id="PF07690">
    <property type="entry name" value="MFS_1"/>
    <property type="match status" value="1"/>
</dbReference>
<keyword evidence="4 5" id="KW-0472">Membrane</keyword>
<comment type="subcellular location">
    <subcellularLocation>
        <location evidence="1">Cell membrane</location>
        <topology evidence="1">Multi-pass membrane protein</topology>
    </subcellularLocation>
</comment>
<dbReference type="InterPro" id="IPR011701">
    <property type="entry name" value="MFS"/>
</dbReference>
<feature type="transmembrane region" description="Helical" evidence="5">
    <location>
        <begin position="86"/>
        <end position="104"/>
    </location>
</feature>
<feature type="transmembrane region" description="Helical" evidence="5">
    <location>
        <begin position="350"/>
        <end position="374"/>
    </location>
</feature>
<feature type="transmembrane region" description="Helical" evidence="5">
    <location>
        <begin position="175"/>
        <end position="194"/>
    </location>
</feature>
<keyword evidence="8" id="KW-1185">Reference proteome</keyword>
<name>A0A4T2BI57_9MICO</name>
<feature type="transmembrane region" description="Helical" evidence="5">
    <location>
        <begin position="260"/>
        <end position="284"/>
    </location>
</feature>
<evidence type="ECO:0000256" key="4">
    <source>
        <dbReference type="ARBA" id="ARBA00023136"/>
    </source>
</evidence>
<feature type="domain" description="Major facilitator superfamily (MFS) profile" evidence="6">
    <location>
        <begin position="18"/>
        <end position="407"/>
    </location>
</feature>
<feature type="transmembrane region" description="Helical" evidence="5">
    <location>
        <begin position="140"/>
        <end position="163"/>
    </location>
</feature>
<feature type="transmembrane region" description="Helical" evidence="5">
    <location>
        <begin position="226"/>
        <end position="248"/>
    </location>
</feature>
<keyword evidence="3 5" id="KW-1133">Transmembrane helix</keyword>
<dbReference type="InterPro" id="IPR036259">
    <property type="entry name" value="MFS_trans_sf"/>
</dbReference>
<evidence type="ECO:0000256" key="2">
    <source>
        <dbReference type="ARBA" id="ARBA00022692"/>
    </source>
</evidence>
<dbReference type="GO" id="GO:0022857">
    <property type="term" value="F:transmembrane transporter activity"/>
    <property type="evidence" value="ECO:0007669"/>
    <property type="project" value="InterPro"/>
</dbReference>
<feature type="transmembrane region" description="Helical" evidence="5">
    <location>
        <begin position="53"/>
        <end position="74"/>
    </location>
</feature>
<dbReference type="InterPro" id="IPR052524">
    <property type="entry name" value="MFS_Cyanate_Porter"/>
</dbReference>
<sequence>MGGEVPRSTSVPLWAGRALALLGILLVAANLRTAVAALSPIFSAISVDIPLDSLSIGVLGTLPPLCFALFGLLAPIFQRHMRIESLVLVSLLAILVGDVVRSLAGSYVVLVAGSTVVFAGMGIGNVLLPPLVKKYFPDRVGLMTSLYATVLSLFSLFPPLVAVPMSEAAGWRVSVGLWAVLTLVAVLPWIMLIVRDRRSVPEAVRADSVTAIAEAVPRGRAWHSRVAWSLGIMFGITSLNVYAMFAWLPQILVDSAGVTPAGAGALLSLYSGIGIPASLLVPLVATRVKNVGVLIWIGVALYVVGYLGLLCAPAVLPWVWVTLAGAGPLLFPLSLLLINLRTRSQAGAVALSGFVQGLGYLIGAVGPLAVGFLHQLTGGWVAPIVFLLATIAVIVVVGAIVARPHLLEDDWHRGHSAHTASRIDRIKQQRNSGVR</sequence>
<accession>A0A4T2BI57</accession>
<evidence type="ECO:0000259" key="6">
    <source>
        <dbReference type="PROSITE" id="PS50850"/>
    </source>
</evidence>
<dbReference type="SUPFAM" id="SSF103473">
    <property type="entry name" value="MFS general substrate transporter"/>
    <property type="match status" value="1"/>
</dbReference>
<evidence type="ECO:0000313" key="7">
    <source>
        <dbReference type="EMBL" id="TIH31203.1"/>
    </source>
</evidence>
<feature type="transmembrane region" description="Helical" evidence="5">
    <location>
        <begin position="315"/>
        <end position="338"/>
    </location>
</feature>
<feature type="transmembrane region" description="Helical" evidence="5">
    <location>
        <begin position="291"/>
        <end position="309"/>
    </location>
</feature>
<evidence type="ECO:0000313" key="8">
    <source>
        <dbReference type="Proteomes" id="UP000306192"/>
    </source>
</evidence>
<evidence type="ECO:0000256" key="1">
    <source>
        <dbReference type="ARBA" id="ARBA00004651"/>
    </source>
</evidence>
<dbReference type="Gene3D" id="1.20.1250.20">
    <property type="entry name" value="MFS general substrate transporter like domains"/>
    <property type="match status" value="2"/>
</dbReference>
<dbReference type="OrthoDB" id="5317164at2"/>
<evidence type="ECO:0000256" key="3">
    <source>
        <dbReference type="ARBA" id="ARBA00022989"/>
    </source>
</evidence>